<sequence length="323" mass="37258">MDSVPFDFCLNVIDVIGTVDLGCDDWDVMQALTGRWRAAAKKYEDNGRRLSITVNFDEGKWDYTVLEVTDEDSLDEMLARNPRFLLFDTIDIGCRTHTAGISDEFMATCSKEYVFNRLIPFLVRQLRPWNHFSFLSNLSKEHALMFFDAFLNCKGFRPRLYSLDLPYFGPESEQFLTTMLEGDSILGWLSLIGWPHSEAVERLVLKFMSRRMSHLSIHDQPYHTVFHAEEPLKLNSTILKAVFDAWYRVEKSEMFSASAPWNGDLQPLLSIPVPPDVHRTLLQPKRKGGDESFIVWTKKNMTSLLCRITLGSVEFSDEAYDKV</sequence>
<dbReference type="Proteomes" id="UP000095287">
    <property type="component" value="Unplaced"/>
</dbReference>
<name>A0A1I8AH89_9BILA</name>
<dbReference type="WBParaSite" id="L893_g5585.t1">
    <property type="protein sequence ID" value="L893_g5585.t1"/>
    <property type="gene ID" value="L893_g5585"/>
</dbReference>
<reference evidence="2" key="1">
    <citation type="submission" date="2016-11" db="UniProtKB">
        <authorList>
            <consortium name="WormBaseParasite"/>
        </authorList>
    </citation>
    <scope>IDENTIFICATION</scope>
</reference>
<keyword evidence="1" id="KW-1185">Reference proteome</keyword>
<evidence type="ECO:0000313" key="1">
    <source>
        <dbReference type="Proteomes" id="UP000095287"/>
    </source>
</evidence>
<organism evidence="1 2">
    <name type="scientific">Steinernema glaseri</name>
    <dbReference type="NCBI Taxonomy" id="37863"/>
    <lineage>
        <taxon>Eukaryota</taxon>
        <taxon>Metazoa</taxon>
        <taxon>Ecdysozoa</taxon>
        <taxon>Nematoda</taxon>
        <taxon>Chromadorea</taxon>
        <taxon>Rhabditida</taxon>
        <taxon>Tylenchina</taxon>
        <taxon>Panagrolaimomorpha</taxon>
        <taxon>Strongyloidoidea</taxon>
        <taxon>Steinernematidae</taxon>
        <taxon>Steinernema</taxon>
    </lineage>
</organism>
<dbReference type="AlphaFoldDB" id="A0A1I8AH89"/>
<protein>
    <submittedName>
        <fullName evidence="2">Uncharacterized protein</fullName>
    </submittedName>
</protein>
<proteinExistence type="predicted"/>
<evidence type="ECO:0000313" key="2">
    <source>
        <dbReference type="WBParaSite" id="L893_g5585.t1"/>
    </source>
</evidence>
<accession>A0A1I8AH89</accession>